<comment type="caution">
    <text evidence="1">The sequence shown here is derived from an EMBL/GenBank/DDBJ whole genome shotgun (WGS) entry which is preliminary data.</text>
</comment>
<evidence type="ECO:0000313" key="2">
    <source>
        <dbReference type="Proteomes" id="UP000606974"/>
    </source>
</evidence>
<organism evidence="1 2">
    <name type="scientific">Endocarpon pusillum</name>
    <dbReference type="NCBI Taxonomy" id="364733"/>
    <lineage>
        <taxon>Eukaryota</taxon>
        <taxon>Fungi</taxon>
        <taxon>Dikarya</taxon>
        <taxon>Ascomycota</taxon>
        <taxon>Pezizomycotina</taxon>
        <taxon>Eurotiomycetes</taxon>
        <taxon>Chaetothyriomycetidae</taxon>
        <taxon>Verrucariales</taxon>
        <taxon>Verrucariaceae</taxon>
        <taxon>Endocarpon</taxon>
    </lineage>
</organism>
<sequence length="226" mass="24934">MVFGAHTWLHFTTKSTIFTQVAPNIIRANHGFILYPQCIDNPNPYSGLGGCTIAITSTYITLLGGSTKFKVLNNVSETTMVKTVSRDGTEFAYRGNTPQSQLSAIDYTANSWAVESKCVPVTTECMDGGQFYGAGSPFKCPFAFEGELSEIYPNPWQMMYFTNASPTDNSTESGPVPNPYFFSVAASVNQLIGRDSGPKPEPKRPRINECFPWGCGVRSLWQQHRL</sequence>
<evidence type="ECO:0000313" key="1">
    <source>
        <dbReference type="EMBL" id="KAF7507036.1"/>
    </source>
</evidence>
<dbReference type="Proteomes" id="UP000606974">
    <property type="component" value="Unassembled WGS sequence"/>
</dbReference>
<dbReference type="EMBL" id="JAACFV010000075">
    <property type="protein sequence ID" value="KAF7507036.1"/>
    <property type="molecule type" value="Genomic_DNA"/>
</dbReference>
<proteinExistence type="predicted"/>
<reference evidence="1" key="1">
    <citation type="submission" date="2020-02" db="EMBL/GenBank/DDBJ databases">
        <authorList>
            <person name="Palmer J.M."/>
        </authorList>
    </citation>
    <scope>NUCLEOTIDE SEQUENCE</scope>
    <source>
        <strain evidence="1">EPUS1.4</strain>
        <tissue evidence="1">Thallus</tissue>
    </source>
</reference>
<dbReference type="OrthoDB" id="3344043at2759"/>
<gene>
    <name evidence="1" type="ORF">GJ744_010964</name>
</gene>
<accession>A0A8H7AH92</accession>
<name>A0A8H7AH92_9EURO</name>
<dbReference type="AlphaFoldDB" id="A0A8H7AH92"/>
<keyword evidence="2" id="KW-1185">Reference proteome</keyword>
<protein>
    <submittedName>
        <fullName evidence="1">Uncharacterized protein</fullName>
    </submittedName>
</protein>